<accession>A0A2H3CXJ8</accession>
<reference evidence="3" key="1">
    <citation type="journal article" date="2017" name="Nat. Ecol. Evol.">
        <title>Genome expansion and lineage-specific genetic innovations in the forest pathogenic fungi Armillaria.</title>
        <authorList>
            <person name="Sipos G."/>
            <person name="Prasanna A.N."/>
            <person name="Walter M.C."/>
            <person name="O'Connor E."/>
            <person name="Balint B."/>
            <person name="Krizsan K."/>
            <person name="Kiss B."/>
            <person name="Hess J."/>
            <person name="Varga T."/>
            <person name="Slot J."/>
            <person name="Riley R."/>
            <person name="Boka B."/>
            <person name="Rigling D."/>
            <person name="Barry K."/>
            <person name="Lee J."/>
            <person name="Mihaltcheva S."/>
            <person name="LaButti K."/>
            <person name="Lipzen A."/>
            <person name="Waldron R."/>
            <person name="Moloney N.M."/>
            <person name="Sperisen C."/>
            <person name="Kredics L."/>
            <person name="Vagvoelgyi C."/>
            <person name="Patrignani A."/>
            <person name="Fitzpatrick D."/>
            <person name="Nagy I."/>
            <person name="Doyle S."/>
            <person name="Anderson J.B."/>
            <person name="Grigoriev I.V."/>
            <person name="Gueldener U."/>
            <person name="Muensterkoetter M."/>
            <person name="Nagy L.G."/>
        </authorList>
    </citation>
    <scope>NUCLEOTIDE SEQUENCE [LARGE SCALE GENOMIC DNA]</scope>
    <source>
        <strain evidence="3">Ar21-2</strain>
    </source>
</reference>
<proteinExistence type="predicted"/>
<sequence>MGPGTTKPPPLAGTPWSPGNGAQGMKHRPILWSLQKPTHPPPEPMARPGQRHHDPDPFSDPVPQQTSSNPFNPNGLNYKWPELADID</sequence>
<name>A0A2H3CXJ8_ARMGA</name>
<evidence type="ECO:0000256" key="1">
    <source>
        <dbReference type="SAM" id="MobiDB-lite"/>
    </source>
</evidence>
<feature type="compositionally biased region" description="Polar residues" evidence="1">
    <location>
        <begin position="62"/>
        <end position="75"/>
    </location>
</feature>
<feature type="compositionally biased region" description="Pro residues" evidence="1">
    <location>
        <begin position="1"/>
        <end position="12"/>
    </location>
</feature>
<dbReference type="Proteomes" id="UP000217790">
    <property type="component" value="Unassembled WGS sequence"/>
</dbReference>
<organism evidence="2 3">
    <name type="scientific">Armillaria gallica</name>
    <name type="common">Bulbous honey fungus</name>
    <name type="synonym">Armillaria bulbosa</name>
    <dbReference type="NCBI Taxonomy" id="47427"/>
    <lineage>
        <taxon>Eukaryota</taxon>
        <taxon>Fungi</taxon>
        <taxon>Dikarya</taxon>
        <taxon>Basidiomycota</taxon>
        <taxon>Agaricomycotina</taxon>
        <taxon>Agaricomycetes</taxon>
        <taxon>Agaricomycetidae</taxon>
        <taxon>Agaricales</taxon>
        <taxon>Marasmiineae</taxon>
        <taxon>Physalacriaceae</taxon>
        <taxon>Armillaria</taxon>
    </lineage>
</organism>
<dbReference type="EMBL" id="KZ293677">
    <property type="protein sequence ID" value="PBK87761.1"/>
    <property type="molecule type" value="Genomic_DNA"/>
</dbReference>
<gene>
    <name evidence="2" type="ORF">ARMGADRAFT_1085427</name>
</gene>
<feature type="region of interest" description="Disordered" evidence="1">
    <location>
        <begin position="1"/>
        <end position="87"/>
    </location>
</feature>
<protein>
    <submittedName>
        <fullName evidence="2">Uncharacterized protein</fullName>
    </submittedName>
</protein>
<dbReference type="AlphaFoldDB" id="A0A2H3CXJ8"/>
<evidence type="ECO:0000313" key="2">
    <source>
        <dbReference type="EMBL" id="PBK87761.1"/>
    </source>
</evidence>
<evidence type="ECO:0000313" key="3">
    <source>
        <dbReference type="Proteomes" id="UP000217790"/>
    </source>
</evidence>
<keyword evidence="3" id="KW-1185">Reference proteome</keyword>
<dbReference type="InParanoid" id="A0A2H3CXJ8"/>